<gene>
    <name evidence="2" type="ORF">F9B16_20330</name>
</gene>
<dbReference type="EMBL" id="WBMR01000056">
    <property type="protein sequence ID" value="KAB2379479.1"/>
    <property type="molecule type" value="Genomic_DNA"/>
</dbReference>
<sequence>MATQHSPAALGSAATRRDRDPQAWVAPLLATVLVLLLGPAALFLGGLSAMATDSCGPDDCSPALMRHLDLIYGILEFGWPVVLAAIATAWLLPWRRRWSAARACSALASLMPPLLVLVLVFTLPAS</sequence>
<proteinExistence type="predicted"/>
<evidence type="ECO:0000313" key="2">
    <source>
        <dbReference type="EMBL" id="KAB2379479.1"/>
    </source>
</evidence>
<accession>A0A6L3VRQ4</accession>
<dbReference type="OrthoDB" id="4286756at2"/>
<protein>
    <submittedName>
        <fullName evidence="2">Uncharacterized protein</fullName>
    </submittedName>
</protein>
<keyword evidence="1" id="KW-0812">Transmembrane</keyword>
<keyword evidence="1" id="KW-0472">Membrane</keyword>
<reference evidence="2 3" key="1">
    <citation type="submission" date="2019-09" db="EMBL/GenBank/DDBJ databases">
        <title>Actinomadura physcomitrii sp. nov., a novel actinomycete isolated from moss [Physcomitrium sphaericum (Ludw) Fuernr].</title>
        <authorList>
            <person name="Liu C."/>
            <person name="Zhuang X."/>
        </authorList>
    </citation>
    <scope>NUCLEOTIDE SEQUENCE [LARGE SCALE GENOMIC DNA]</scope>
    <source>
        <strain evidence="2 3">CYP1-1B</strain>
    </source>
</reference>
<keyword evidence="3" id="KW-1185">Reference proteome</keyword>
<organism evidence="2 3">
    <name type="scientific">Actinomadura montaniterrae</name>
    <dbReference type="NCBI Taxonomy" id="1803903"/>
    <lineage>
        <taxon>Bacteria</taxon>
        <taxon>Bacillati</taxon>
        <taxon>Actinomycetota</taxon>
        <taxon>Actinomycetes</taxon>
        <taxon>Streptosporangiales</taxon>
        <taxon>Thermomonosporaceae</taxon>
        <taxon>Actinomadura</taxon>
    </lineage>
</organism>
<name>A0A6L3VRQ4_9ACTN</name>
<comment type="caution">
    <text evidence="2">The sequence shown here is derived from an EMBL/GenBank/DDBJ whole genome shotgun (WGS) entry which is preliminary data.</text>
</comment>
<keyword evidence="1" id="KW-1133">Transmembrane helix</keyword>
<feature type="transmembrane region" description="Helical" evidence="1">
    <location>
        <begin position="24"/>
        <end position="50"/>
    </location>
</feature>
<dbReference type="AlphaFoldDB" id="A0A6L3VRQ4"/>
<dbReference type="Proteomes" id="UP000483004">
    <property type="component" value="Unassembled WGS sequence"/>
</dbReference>
<evidence type="ECO:0000313" key="3">
    <source>
        <dbReference type="Proteomes" id="UP000483004"/>
    </source>
</evidence>
<feature type="transmembrane region" description="Helical" evidence="1">
    <location>
        <begin position="70"/>
        <end position="92"/>
    </location>
</feature>
<feature type="transmembrane region" description="Helical" evidence="1">
    <location>
        <begin position="104"/>
        <end position="123"/>
    </location>
</feature>
<evidence type="ECO:0000256" key="1">
    <source>
        <dbReference type="SAM" id="Phobius"/>
    </source>
</evidence>